<dbReference type="EMBL" id="LSSM01005817">
    <property type="protein sequence ID" value="OMJ11884.1"/>
    <property type="molecule type" value="Genomic_DNA"/>
</dbReference>
<feature type="transmembrane region" description="Helical" evidence="1">
    <location>
        <begin position="46"/>
        <end position="66"/>
    </location>
</feature>
<sequence>MVKFDQNTCDTMLVAGILEFAARIAPIARAFGFGVLSGLSMRVDKFLIYHVFLSTVNGLFRPLVLLKNIFTNIGSLLILSVG</sequence>
<protein>
    <submittedName>
        <fullName evidence="2">Uncharacterized protein</fullName>
    </submittedName>
</protein>
<accession>A0A1R1XB84</accession>
<gene>
    <name evidence="3" type="ORF">AYI69_g4609</name>
    <name evidence="2" type="ORF">AYI69_g9664</name>
</gene>
<evidence type="ECO:0000313" key="4">
    <source>
        <dbReference type="Proteomes" id="UP000187429"/>
    </source>
</evidence>
<keyword evidence="4" id="KW-1185">Reference proteome</keyword>
<feature type="transmembrane region" description="Helical" evidence="1">
    <location>
        <begin position="20"/>
        <end position="39"/>
    </location>
</feature>
<proteinExistence type="predicted"/>
<dbReference type="Proteomes" id="UP000187429">
    <property type="component" value="Unassembled WGS sequence"/>
</dbReference>
<keyword evidence="1" id="KW-0472">Membrane</keyword>
<dbReference type="AlphaFoldDB" id="A0A1R1XB84"/>
<evidence type="ECO:0000313" key="2">
    <source>
        <dbReference type="EMBL" id="OMJ11884.1"/>
    </source>
</evidence>
<evidence type="ECO:0000313" key="3">
    <source>
        <dbReference type="EMBL" id="OMJ24500.1"/>
    </source>
</evidence>
<reference evidence="2" key="2">
    <citation type="submission" date="2017-01" db="EMBL/GenBank/DDBJ databases">
        <authorList>
            <person name="Mah S.A."/>
            <person name="Swanson W.J."/>
            <person name="Moy G.W."/>
            <person name="Vacquier V.D."/>
        </authorList>
    </citation>
    <scope>NUCLEOTIDE SEQUENCE [LARGE SCALE GENOMIC DNA]</scope>
    <source>
        <strain evidence="2">ID-206-W2</strain>
    </source>
</reference>
<name>A0A1R1XB84_9FUNG</name>
<keyword evidence="1" id="KW-0812">Transmembrane</keyword>
<keyword evidence="1" id="KW-1133">Transmembrane helix</keyword>
<organism evidence="2 4">
    <name type="scientific">Smittium culicis</name>
    <dbReference type="NCBI Taxonomy" id="133412"/>
    <lineage>
        <taxon>Eukaryota</taxon>
        <taxon>Fungi</taxon>
        <taxon>Fungi incertae sedis</taxon>
        <taxon>Zoopagomycota</taxon>
        <taxon>Kickxellomycotina</taxon>
        <taxon>Harpellomycetes</taxon>
        <taxon>Harpellales</taxon>
        <taxon>Legeriomycetaceae</taxon>
        <taxon>Smittium</taxon>
    </lineage>
</organism>
<reference evidence="4" key="1">
    <citation type="submission" date="2017-01" db="EMBL/GenBank/DDBJ databases">
        <authorList>
            <person name="Wang Y."/>
            <person name="White M."/>
            <person name="Kvist S."/>
            <person name="Moncalvo J.-M."/>
        </authorList>
    </citation>
    <scope>NUCLEOTIDE SEQUENCE [LARGE SCALE GENOMIC DNA]</scope>
    <source>
        <strain evidence="4">ID-206-W2</strain>
    </source>
</reference>
<dbReference type="EMBL" id="LSSM01001815">
    <property type="protein sequence ID" value="OMJ24500.1"/>
    <property type="molecule type" value="Genomic_DNA"/>
</dbReference>
<comment type="caution">
    <text evidence="2">The sequence shown here is derived from an EMBL/GenBank/DDBJ whole genome shotgun (WGS) entry which is preliminary data.</text>
</comment>
<evidence type="ECO:0000256" key="1">
    <source>
        <dbReference type="SAM" id="Phobius"/>
    </source>
</evidence>